<organism evidence="3 4">
    <name type="scientific">Hondaea fermentalgiana</name>
    <dbReference type="NCBI Taxonomy" id="2315210"/>
    <lineage>
        <taxon>Eukaryota</taxon>
        <taxon>Sar</taxon>
        <taxon>Stramenopiles</taxon>
        <taxon>Bigyra</taxon>
        <taxon>Labyrinthulomycetes</taxon>
        <taxon>Thraustochytrida</taxon>
        <taxon>Thraustochytriidae</taxon>
        <taxon>Hondaea</taxon>
    </lineage>
</organism>
<evidence type="ECO:0000313" key="4">
    <source>
        <dbReference type="Proteomes" id="UP000241890"/>
    </source>
</evidence>
<feature type="compositionally biased region" description="Basic and acidic residues" evidence="2">
    <location>
        <begin position="153"/>
        <end position="167"/>
    </location>
</feature>
<feature type="coiled-coil region" evidence="1">
    <location>
        <begin position="616"/>
        <end position="643"/>
    </location>
</feature>
<evidence type="ECO:0000256" key="2">
    <source>
        <dbReference type="SAM" id="MobiDB-lite"/>
    </source>
</evidence>
<feature type="region of interest" description="Disordered" evidence="2">
    <location>
        <begin position="866"/>
        <end position="891"/>
    </location>
</feature>
<dbReference type="PANTHER" id="PTHR40131:SF1">
    <property type="entry name" value="C1Q DOMAIN-CONTAINING PROTEIN"/>
    <property type="match status" value="1"/>
</dbReference>
<sequence length="1049" mass="117824">MMASTEQEQQEQHQQSSLPNPYFLEALERLTLASANSESHENADGDARLEYEIDAQESNNSDEEVASQRSPETPATQCSMRSRKSRISIEEREVTNPHGAAWKEFEHDSEAGRMLRKLYAGGRHNAPLASYPKFRSKSRELKPNSWFMGKPLVDPRERTDRRDREQRVQAPRPKRTVSKPMPAILSVPKRKPLDRIEEDQRRIEEDRAVERPRPCKAISTETEKRRLAMHFQFKGGKALPETGTIAPIQGNIPLSLISGKPTKSVLRRSQREKAEAEFNARRQHREQLEQDFEQVHEEVQVLKAQIENVEGSNSSARLLAHIRSELRQRLSELENIDSLLREEKDTAADLALLDSQTATVAQHGVMEDLLAGMNDWRNIQDVVRKTFKSLHDVVRAQGEKIRQLEQKAANAPTGGEFENLQVSMANKPTFAELNKHLTVRFEEMGLPALRAQLGSKADKIEMKDLYADMTTATQRMAESNNALELLVRQQQDEIETLKRQVRGLSNIQSQEEDLHTKFATRKWVEEILDFETEARKQALTNVRKELADRAAVLEKRISSLPTVEDLDEVLSQKVDMDTLARAVRERPTHDEMAKEIQNKSTEAIVTVQEQNRTQLREAVELALARTKTELERLEDSMVDMVSRSELLEVCGPKVGGSELEERLQEVTDSLGEQFKETLVEVQRELIQVINKKAFKADVQRQLATKPNADDVQTWLSSKVELADVRDALAHKADLTALQAVADRLGPAGKRNAKRGGASPPSSRDKSLRAGLDGSSSDLEGRYHREDESEEERDFDDASGDGDQDEYFDGDFDGGDDAAAARWAVSRLTRRLAKMDADKVSVKDLCLLLDQKANIKDVNEALAQLSEQQAQAATQPSQIADAEPSDPSETPRQLRRDINELANAISAELSVGRWIWSSGRVLSDRAVPWNIECVNTATDNLQWSKDSSDVTAIVPGLYELHIGFFAETDPEVQVLVNGEPILYTASRPRDKRGVKPAGAAQALMRRAKHSAGNVTGWTMSDFVALPARARLSITYDGDPGAQGFLSLRKL</sequence>
<comment type="caution">
    <text evidence="3">The sequence shown here is derived from an EMBL/GenBank/DDBJ whole genome shotgun (WGS) entry which is preliminary data.</text>
</comment>
<evidence type="ECO:0000313" key="3">
    <source>
        <dbReference type="EMBL" id="GBG31320.1"/>
    </source>
</evidence>
<reference evidence="3 4" key="1">
    <citation type="submission" date="2017-12" db="EMBL/GenBank/DDBJ databases">
        <title>Sequencing, de novo assembly and annotation of complete genome of a new Thraustochytrid species, strain FCC1311.</title>
        <authorList>
            <person name="Sedici K."/>
            <person name="Godart F."/>
            <person name="Aiese Cigliano R."/>
            <person name="Sanseverino W."/>
            <person name="Barakat M."/>
            <person name="Ortet P."/>
            <person name="Marechal E."/>
            <person name="Cagnac O."/>
            <person name="Amato A."/>
        </authorList>
    </citation>
    <scope>NUCLEOTIDE SEQUENCE [LARGE SCALE GENOMIC DNA]</scope>
</reference>
<keyword evidence="1" id="KW-0175">Coiled coil</keyword>
<accession>A0A2R5GKB6</accession>
<feature type="compositionally biased region" description="Polar residues" evidence="2">
    <location>
        <begin position="67"/>
        <end position="78"/>
    </location>
</feature>
<feature type="compositionally biased region" description="Basic and acidic residues" evidence="2">
    <location>
        <begin position="38"/>
        <end position="51"/>
    </location>
</feature>
<dbReference type="OrthoDB" id="65833at2759"/>
<feature type="region of interest" description="Disordered" evidence="2">
    <location>
        <begin position="34"/>
        <end position="95"/>
    </location>
</feature>
<dbReference type="PANTHER" id="PTHR40131">
    <property type="entry name" value="C1Q DOMAIN-CONTAINING PROTEIN"/>
    <property type="match status" value="1"/>
</dbReference>
<proteinExistence type="predicted"/>
<keyword evidence="4" id="KW-1185">Reference proteome</keyword>
<feature type="compositionally biased region" description="Acidic residues" evidence="2">
    <location>
        <begin position="52"/>
        <end position="65"/>
    </location>
</feature>
<feature type="coiled-coil region" evidence="1">
    <location>
        <begin position="480"/>
        <end position="507"/>
    </location>
</feature>
<feature type="coiled-coil region" evidence="1">
    <location>
        <begin position="266"/>
        <end position="343"/>
    </location>
</feature>
<feature type="region of interest" description="Disordered" evidence="2">
    <location>
        <begin position="124"/>
        <end position="177"/>
    </location>
</feature>
<dbReference type="InParanoid" id="A0A2R5GKB6"/>
<name>A0A2R5GKB6_9STRA</name>
<protein>
    <submittedName>
        <fullName evidence="3">Uncharacterized protein</fullName>
    </submittedName>
</protein>
<feature type="compositionally biased region" description="Acidic residues" evidence="2">
    <location>
        <begin position="787"/>
        <end position="812"/>
    </location>
</feature>
<feature type="region of interest" description="Disordered" evidence="2">
    <location>
        <begin position="1"/>
        <end position="22"/>
    </location>
</feature>
<dbReference type="Proteomes" id="UP000241890">
    <property type="component" value="Unassembled WGS sequence"/>
</dbReference>
<evidence type="ECO:0000256" key="1">
    <source>
        <dbReference type="SAM" id="Coils"/>
    </source>
</evidence>
<feature type="region of interest" description="Disordered" evidence="2">
    <location>
        <begin position="745"/>
        <end position="812"/>
    </location>
</feature>
<dbReference type="EMBL" id="BEYU01000095">
    <property type="protein sequence ID" value="GBG31320.1"/>
    <property type="molecule type" value="Genomic_DNA"/>
</dbReference>
<dbReference type="AlphaFoldDB" id="A0A2R5GKB6"/>
<gene>
    <name evidence="3" type="ORF">FCC1311_075432</name>
</gene>